<evidence type="ECO:0000313" key="6">
    <source>
        <dbReference type="EMBL" id="MDD1793359.1"/>
    </source>
</evidence>
<keyword evidence="2" id="KW-0805">Transcription regulation</keyword>
<proteinExistence type="inferred from homology"/>
<name>A0ABT5QZE9_9GAMM</name>
<dbReference type="SUPFAM" id="SSF53850">
    <property type="entry name" value="Periplasmic binding protein-like II"/>
    <property type="match status" value="1"/>
</dbReference>
<comment type="caution">
    <text evidence="6">The sequence shown here is derived from an EMBL/GenBank/DDBJ whole genome shotgun (WGS) entry which is preliminary data.</text>
</comment>
<reference evidence="6" key="1">
    <citation type="submission" date="2021-12" db="EMBL/GenBank/DDBJ databases">
        <title>Enterovibrio ZSDZ35 sp. nov. and Enterovibrio ZSDZ42 sp. nov., isolated from coastal seawater in Qingdao.</title>
        <authorList>
            <person name="Zhang P."/>
        </authorList>
    </citation>
    <scope>NUCLEOTIDE SEQUENCE</scope>
    <source>
        <strain evidence="6">ZSDZ42</strain>
    </source>
</reference>
<dbReference type="Gene3D" id="1.10.10.10">
    <property type="entry name" value="Winged helix-like DNA-binding domain superfamily/Winged helix DNA-binding domain"/>
    <property type="match status" value="1"/>
</dbReference>
<dbReference type="PANTHER" id="PTHR30126:SF2">
    <property type="entry name" value="HTH-TYPE TRANSCRIPTIONAL REGULATOR YJIE"/>
    <property type="match status" value="1"/>
</dbReference>
<accession>A0ABT5QZE9</accession>
<dbReference type="RefSeq" id="WP_274164324.1">
    <property type="nucleotide sequence ID" value="NZ_JAJUBC010000009.1"/>
</dbReference>
<dbReference type="EMBL" id="JAJUBC010000009">
    <property type="protein sequence ID" value="MDD1793359.1"/>
    <property type="molecule type" value="Genomic_DNA"/>
</dbReference>
<keyword evidence="3" id="KW-0238">DNA-binding</keyword>
<evidence type="ECO:0000313" key="7">
    <source>
        <dbReference type="Proteomes" id="UP001149400"/>
    </source>
</evidence>
<feature type="domain" description="HTH lysR-type" evidence="5">
    <location>
        <begin position="1"/>
        <end position="58"/>
    </location>
</feature>
<dbReference type="Pfam" id="PF00126">
    <property type="entry name" value="HTH_1"/>
    <property type="match status" value="1"/>
</dbReference>
<dbReference type="InterPro" id="IPR005119">
    <property type="entry name" value="LysR_subst-bd"/>
</dbReference>
<comment type="similarity">
    <text evidence="1">Belongs to the LysR transcriptional regulatory family.</text>
</comment>
<dbReference type="SUPFAM" id="SSF46785">
    <property type="entry name" value="Winged helix' DNA-binding domain"/>
    <property type="match status" value="1"/>
</dbReference>
<keyword evidence="7" id="KW-1185">Reference proteome</keyword>
<sequence length="311" mass="35406">MDFKLLEDLVCLAHSTSFTSAARERFVTQPAFSRRIKALEQWVGTELVNRESQLLELTPQGQAFVIEAEEILNRLYMARDSARSLNQQAKNEISVAAQNSIVQTLFMQWMQYIEKAVGPVYVRLSSDRLSDCIEMFQNGSVDYLLCYTHDTLGIAIDSERFQSSVIGMETLVPVSLNMNGHPQHQLPGSENNPIPLVAYTHQSLFGKAIDQLLEKEQGFLNRRYENPFAHTLKSMVLAGYGLAWLPRSFVSDELLRGDLCIAGDERWHVPFEVRLYYRDAESAFAKSIIRISKTMFNEGDFVAHGRVYIPK</sequence>
<gene>
    <name evidence="6" type="ORF">LRP50_09495</name>
</gene>
<dbReference type="InterPro" id="IPR036390">
    <property type="entry name" value="WH_DNA-bd_sf"/>
</dbReference>
<evidence type="ECO:0000256" key="1">
    <source>
        <dbReference type="ARBA" id="ARBA00009437"/>
    </source>
</evidence>
<organism evidence="6 7">
    <name type="scientific">Enterovibrio gelatinilyticus</name>
    <dbReference type="NCBI Taxonomy" id="2899819"/>
    <lineage>
        <taxon>Bacteria</taxon>
        <taxon>Pseudomonadati</taxon>
        <taxon>Pseudomonadota</taxon>
        <taxon>Gammaproteobacteria</taxon>
        <taxon>Vibrionales</taxon>
        <taxon>Vibrionaceae</taxon>
        <taxon>Enterovibrio</taxon>
    </lineage>
</organism>
<dbReference type="PROSITE" id="PS50931">
    <property type="entry name" value="HTH_LYSR"/>
    <property type="match status" value="1"/>
</dbReference>
<dbReference type="InterPro" id="IPR000847">
    <property type="entry name" value="LysR_HTH_N"/>
</dbReference>
<keyword evidence="4" id="KW-0804">Transcription</keyword>
<dbReference type="InterPro" id="IPR036388">
    <property type="entry name" value="WH-like_DNA-bd_sf"/>
</dbReference>
<dbReference type="PANTHER" id="PTHR30126">
    <property type="entry name" value="HTH-TYPE TRANSCRIPTIONAL REGULATOR"/>
    <property type="match status" value="1"/>
</dbReference>
<dbReference type="PRINTS" id="PR00039">
    <property type="entry name" value="HTHLYSR"/>
</dbReference>
<evidence type="ECO:0000256" key="2">
    <source>
        <dbReference type="ARBA" id="ARBA00023015"/>
    </source>
</evidence>
<dbReference type="Proteomes" id="UP001149400">
    <property type="component" value="Unassembled WGS sequence"/>
</dbReference>
<evidence type="ECO:0000259" key="5">
    <source>
        <dbReference type="PROSITE" id="PS50931"/>
    </source>
</evidence>
<evidence type="ECO:0000256" key="3">
    <source>
        <dbReference type="ARBA" id="ARBA00023125"/>
    </source>
</evidence>
<evidence type="ECO:0000256" key="4">
    <source>
        <dbReference type="ARBA" id="ARBA00023163"/>
    </source>
</evidence>
<protein>
    <submittedName>
        <fullName evidence="6">LysR family transcriptional regulator</fullName>
    </submittedName>
</protein>
<dbReference type="Pfam" id="PF03466">
    <property type="entry name" value="LysR_substrate"/>
    <property type="match status" value="1"/>
</dbReference>
<dbReference type="Gene3D" id="3.40.190.10">
    <property type="entry name" value="Periplasmic binding protein-like II"/>
    <property type="match status" value="2"/>
</dbReference>
<dbReference type="CDD" id="cd05466">
    <property type="entry name" value="PBP2_LTTR_substrate"/>
    <property type="match status" value="1"/>
</dbReference>